<gene>
    <name evidence="1" type="ORF">Tci_887892</name>
</gene>
<evidence type="ECO:0000313" key="1">
    <source>
        <dbReference type="EMBL" id="GFD15923.1"/>
    </source>
</evidence>
<protein>
    <submittedName>
        <fullName evidence="1">Gag-Pol polyprotein</fullName>
    </submittedName>
</protein>
<organism evidence="1">
    <name type="scientific">Tanacetum cinerariifolium</name>
    <name type="common">Dalmatian daisy</name>
    <name type="synonym">Chrysanthemum cinerariifolium</name>
    <dbReference type="NCBI Taxonomy" id="118510"/>
    <lineage>
        <taxon>Eukaryota</taxon>
        <taxon>Viridiplantae</taxon>
        <taxon>Streptophyta</taxon>
        <taxon>Embryophyta</taxon>
        <taxon>Tracheophyta</taxon>
        <taxon>Spermatophyta</taxon>
        <taxon>Magnoliopsida</taxon>
        <taxon>eudicotyledons</taxon>
        <taxon>Gunneridae</taxon>
        <taxon>Pentapetalae</taxon>
        <taxon>asterids</taxon>
        <taxon>campanulids</taxon>
        <taxon>Asterales</taxon>
        <taxon>Asteraceae</taxon>
        <taxon>Asteroideae</taxon>
        <taxon>Anthemideae</taxon>
        <taxon>Anthemidinae</taxon>
        <taxon>Tanacetum</taxon>
    </lineage>
</organism>
<feature type="non-terminal residue" evidence="1">
    <location>
        <position position="1"/>
    </location>
</feature>
<dbReference type="EMBL" id="BKCJ011289890">
    <property type="protein sequence ID" value="GFD15923.1"/>
    <property type="molecule type" value="Genomic_DNA"/>
</dbReference>
<comment type="caution">
    <text evidence="1">The sequence shown here is derived from an EMBL/GenBank/DDBJ whole genome shotgun (WGS) entry which is preliminary data.</text>
</comment>
<sequence>EKKAKLFNEWEREIASNLKFLNNWQPEWSRHVTIVHQNKDLHTADYTQLYDFLKQIAQPGMNMGQDRQMQMVRGNGGNRFRQYAGQNAGNLTGYNDVIGNQVIQNAVQNPRV</sequence>
<name>A0A699U1I7_TANCI</name>
<accession>A0A699U1I7</accession>
<proteinExistence type="predicted"/>
<dbReference type="AlphaFoldDB" id="A0A699U1I7"/>
<reference evidence="1" key="1">
    <citation type="journal article" date="2019" name="Sci. Rep.">
        <title>Draft genome of Tanacetum cinerariifolium, the natural source of mosquito coil.</title>
        <authorList>
            <person name="Yamashiro T."/>
            <person name="Shiraishi A."/>
            <person name="Satake H."/>
            <person name="Nakayama K."/>
        </authorList>
    </citation>
    <scope>NUCLEOTIDE SEQUENCE</scope>
</reference>